<sequence length="716" mass="85377">MKEFTKTISLPFSLQKLKKKIQQGKYQQTKIRSVIWRICLGCFSEEPNPKEFCDLIRIHRKRYSILKKNYLPTKKEHEKDNLNDNQNQNKSINKEGNQNQNEKRNKDQEEEYDFSRIILLDLHRTNSDDELFQNSETKQLLFNILFIFSKEQPDIGYKQGMNDLLANIFFVVYKEYKKNEKNDCYSILIDNNFIEADCYLIFEHVMAKCRIVYLSAKQDKNETVQNKNQNKTEKGKGNGKGNGKENKNKTKNKNNQTKIKNKFKTKPKQKSKPRKPQKSISKIIEYCRQMQNVYLKQYDEELYRHFRLLSLEPQLYCFRWFRLLLSREFAVDKILILWDYIFSDHRPLEFVSYFIVAMLILTRDQLFDGITKVLENLFAYSYNGNFLDIIDIAKNIRTPDGETIKTIIEIKKRKANPFSINVVDSIHIIHRPQTVNSRNRWVKMNVKPRKKVTKTKNKKIKMINKNQIKNYFIVKQHQKKISKLLNEKKLLLRKILEREENTKILAYCLEKPIKNIQRVIFNNTYHSEEVQQKLYQPICDLKNVKNVLLNELSISDLRDTNESNDKELSKNERNLDNQKANTTTNEFSNKEKVLLEKNSNKIDNKGFTTQNNIPMKNYQLSNNETNHYHNQNKSKTILNNQPITIDAFTRNRDFNLKQKIFITEDEECDLFTKTNLKNFYSYNLNYNQLNSFCVTNKYQHLLLSFKNSPKNNSILK</sequence>
<accession>A0AAV7YDK7</accession>
<evidence type="ECO:0000256" key="3">
    <source>
        <dbReference type="SAM" id="MobiDB-lite"/>
    </source>
</evidence>
<evidence type="ECO:0000259" key="4">
    <source>
        <dbReference type="PROSITE" id="PS50086"/>
    </source>
</evidence>
<protein>
    <submittedName>
        <fullName evidence="5">Tbc1 domain family member gtpase-activating protein</fullName>
    </submittedName>
</protein>
<dbReference type="PANTHER" id="PTHR22957:SF337">
    <property type="entry name" value="TBC1 DOMAIN FAMILY MEMBER 5"/>
    <property type="match status" value="1"/>
</dbReference>
<reference evidence="5" key="1">
    <citation type="submission" date="2022-08" db="EMBL/GenBank/DDBJ databases">
        <title>Novel sulphate-reducing endosymbionts in the free-living metamonad Anaeramoeba.</title>
        <authorList>
            <person name="Jerlstrom-Hultqvist J."/>
            <person name="Cepicka I."/>
            <person name="Gallot-Lavallee L."/>
            <person name="Salas-Leiva D."/>
            <person name="Curtis B.A."/>
            <person name="Zahonova K."/>
            <person name="Pipaliya S."/>
            <person name="Dacks J."/>
            <person name="Roger A.J."/>
        </authorList>
    </citation>
    <scope>NUCLEOTIDE SEQUENCE</scope>
    <source>
        <strain evidence="5">Busselton2</strain>
    </source>
</reference>
<dbReference type="EMBL" id="JANTQA010000060">
    <property type="protein sequence ID" value="KAJ3427921.1"/>
    <property type="molecule type" value="Genomic_DNA"/>
</dbReference>
<dbReference type="SMART" id="SM00164">
    <property type="entry name" value="TBC"/>
    <property type="match status" value="1"/>
</dbReference>
<evidence type="ECO:0000256" key="2">
    <source>
        <dbReference type="SAM" id="Coils"/>
    </source>
</evidence>
<feature type="coiled-coil region" evidence="2">
    <location>
        <begin position="474"/>
        <end position="501"/>
    </location>
</feature>
<evidence type="ECO:0000256" key="1">
    <source>
        <dbReference type="ARBA" id="ARBA00022468"/>
    </source>
</evidence>
<feature type="region of interest" description="Disordered" evidence="3">
    <location>
        <begin position="74"/>
        <end position="110"/>
    </location>
</feature>
<dbReference type="InterPro" id="IPR000195">
    <property type="entry name" value="Rab-GAP-TBC_dom"/>
</dbReference>
<feature type="compositionally biased region" description="Basic residues" evidence="3">
    <location>
        <begin position="259"/>
        <end position="277"/>
    </location>
</feature>
<dbReference type="SUPFAM" id="SSF47923">
    <property type="entry name" value="Ypt/Rab-GAP domain of gyp1p"/>
    <property type="match status" value="2"/>
</dbReference>
<dbReference type="Gene3D" id="1.10.472.80">
    <property type="entry name" value="Ypt/Rab-GAP domain of gyp1p, domain 3"/>
    <property type="match status" value="1"/>
</dbReference>
<feature type="region of interest" description="Disordered" evidence="3">
    <location>
        <begin position="222"/>
        <end position="279"/>
    </location>
</feature>
<dbReference type="Pfam" id="PF00566">
    <property type="entry name" value="RabGAP-TBC"/>
    <property type="match status" value="2"/>
</dbReference>
<dbReference type="Proteomes" id="UP001146793">
    <property type="component" value="Unassembled WGS sequence"/>
</dbReference>
<evidence type="ECO:0000313" key="5">
    <source>
        <dbReference type="EMBL" id="KAJ3427921.1"/>
    </source>
</evidence>
<gene>
    <name evidence="5" type="ORF">M0812_25551</name>
</gene>
<dbReference type="PANTHER" id="PTHR22957">
    <property type="entry name" value="TBC1 DOMAIN FAMILY MEMBER GTPASE-ACTIVATING PROTEIN"/>
    <property type="match status" value="1"/>
</dbReference>
<dbReference type="AlphaFoldDB" id="A0AAV7YDK7"/>
<feature type="compositionally biased region" description="Basic and acidic residues" evidence="3">
    <location>
        <begin position="561"/>
        <end position="576"/>
    </location>
</feature>
<name>A0AAV7YDK7_9EUKA</name>
<keyword evidence="1" id="KW-0343">GTPase activation</keyword>
<comment type="caution">
    <text evidence="5">The sequence shown here is derived from an EMBL/GenBank/DDBJ whole genome shotgun (WGS) entry which is preliminary data.</text>
</comment>
<dbReference type="GO" id="GO:0005096">
    <property type="term" value="F:GTPase activator activity"/>
    <property type="evidence" value="ECO:0007669"/>
    <property type="project" value="UniProtKB-KW"/>
</dbReference>
<dbReference type="InterPro" id="IPR035969">
    <property type="entry name" value="Rab-GAP_TBC_sf"/>
</dbReference>
<dbReference type="PROSITE" id="PS50086">
    <property type="entry name" value="TBC_RABGAP"/>
    <property type="match status" value="1"/>
</dbReference>
<proteinExistence type="predicted"/>
<feature type="region of interest" description="Disordered" evidence="3">
    <location>
        <begin position="561"/>
        <end position="582"/>
    </location>
</feature>
<evidence type="ECO:0000313" key="6">
    <source>
        <dbReference type="Proteomes" id="UP001146793"/>
    </source>
</evidence>
<organism evidence="5 6">
    <name type="scientific">Anaeramoeba flamelloides</name>
    <dbReference type="NCBI Taxonomy" id="1746091"/>
    <lineage>
        <taxon>Eukaryota</taxon>
        <taxon>Metamonada</taxon>
        <taxon>Anaeramoebidae</taxon>
        <taxon>Anaeramoeba</taxon>
    </lineage>
</organism>
<feature type="domain" description="Rab-GAP TBC" evidence="4">
    <location>
        <begin position="26"/>
        <end position="345"/>
    </location>
</feature>
<keyword evidence="2" id="KW-0175">Coiled coil</keyword>
<dbReference type="Gene3D" id="1.10.8.270">
    <property type="entry name" value="putative rabgap domain of human tbc1 domain family member 14 like domains"/>
    <property type="match status" value="1"/>
</dbReference>
<feature type="compositionally biased region" description="Basic and acidic residues" evidence="3">
    <location>
        <begin position="230"/>
        <end position="248"/>
    </location>
</feature>